<dbReference type="InterPro" id="IPR047187">
    <property type="entry name" value="SF1_C_Upf1"/>
</dbReference>
<gene>
    <name evidence="7" type="ORF">PV04_01455</name>
</gene>
<evidence type="ECO:0000256" key="1">
    <source>
        <dbReference type="ARBA" id="ARBA00022741"/>
    </source>
</evidence>
<evidence type="ECO:0000313" key="8">
    <source>
        <dbReference type="Proteomes" id="UP000054266"/>
    </source>
</evidence>
<proteinExistence type="predicted"/>
<dbReference type="Gene3D" id="3.40.50.300">
    <property type="entry name" value="P-loop containing nucleotide triphosphate hydrolases"/>
    <property type="match status" value="2"/>
</dbReference>
<keyword evidence="3" id="KW-0347">Helicase</keyword>
<dbReference type="AlphaFoldDB" id="A0A0D2GLP8"/>
<organism evidence="7 8">
    <name type="scientific">Phialophora macrospora</name>
    <dbReference type="NCBI Taxonomy" id="1851006"/>
    <lineage>
        <taxon>Eukaryota</taxon>
        <taxon>Fungi</taxon>
        <taxon>Dikarya</taxon>
        <taxon>Ascomycota</taxon>
        <taxon>Pezizomycotina</taxon>
        <taxon>Eurotiomycetes</taxon>
        <taxon>Chaetothyriomycetidae</taxon>
        <taxon>Chaetothyriales</taxon>
        <taxon>Herpotrichiellaceae</taxon>
        <taxon>Phialophora</taxon>
    </lineage>
</organism>
<name>A0A0D2GLP8_9EURO</name>
<dbReference type="GO" id="GO:0016787">
    <property type="term" value="F:hydrolase activity"/>
    <property type="evidence" value="ECO:0007669"/>
    <property type="project" value="UniProtKB-KW"/>
</dbReference>
<evidence type="ECO:0000256" key="3">
    <source>
        <dbReference type="ARBA" id="ARBA00022806"/>
    </source>
</evidence>
<dbReference type="STRING" id="5601.A0A0D2GLP8"/>
<dbReference type="Pfam" id="PF13087">
    <property type="entry name" value="AAA_12"/>
    <property type="match status" value="1"/>
</dbReference>
<dbReference type="EMBL" id="KN846956">
    <property type="protein sequence ID" value="KIW73324.1"/>
    <property type="molecule type" value="Genomic_DNA"/>
</dbReference>
<dbReference type="InterPro" id="IPR027417">
    <property type="entry name" value="P-loop_NTPase"/>
</dbReference>
<dbReference type="CDD" id="cd18808">
    <property type="entry name" value="SF1_C_Upf1"/>
    <property type="match status" value="1"/>
</dbReference>
<reference evidence="7 8" key="1">
    <citation type="submission" date="2015-01" db="EMBL/GenBank/DDBJ databases">
        <title>The Genome Sequence of Capronia semiimmersa CBS27337.</title>
        <authorList>
            <consortium name="The Broad Institute Genomics Platform"/>
            <person name="Cuomo C."/>
            <person name="de Hoog S."/>
            <person name="Gorbushina A."/>
            <person name="Stielow B."/>
            <person name="Teixiera M."/>
            <person name="Abouelleil A."/>
            <person name="Chapman S.B."/>
            <person name="Priest M."/>
            <person name="Young S.K."/>
            <person name="Wortman J."/>
            <person name="Nusbaum C."/>
            <person name="Birren B."/>
        </authorList>
    </citation>
    <scope>NUCLEOTIDE SEQUENCE [LARGE SCALE GENOMIC DNA]</scope>
    <source>
        <strain evidence="7 8">CBS 27337</strain>
    </source>
</reference>
<keyword evidence="1" id="KW-0547">Nucleotide-binding</keyword>
<dbReference type="HOGENOM" id="CLU_729580_0_0_1"/>
<protein>
    <recommendedName>
        <fullName evidence="6">DNA2/NAM7 helicase-like C-terminal domain-containing protein</fullName>
    </recommendedName>
</protein>
<keyword evidence="4" id="KW-0067">ATP-binding</keyword>
<evidence type="ECO:0000256" key="2">
    <source>
        <dbReference type="ARBA" id="ARBA00022801"/>
    </source>
</evidence>
<evidence type="ECO:0000256" key="4">
    <source>
        <dbReference type="ARBA" id="ARBA00022840"/>
    </source>
</evidence>
<evidence type="ECO:0000259" key="6">
    <source>
        <dbReference type="Pfam" id="PF13087"/>
    </source>
</evidence>
<feature type="compositionally biased region" description="Low complexity" evidence="5">
    <location>
        <begin position="341"/>
        <end position="353"/>
    </location>
</feature>
<dbReference type="SUPFAM" id="SSF52540">
    <property type="entry name" value="P-loop containing nucleoside triphosphate hydrolases"/>
    <property type="match status" value="1"/>
</dbReference>
<feature type="compositionally biased region" description="Gly residues" evidence="5">
    <location>
        <begin position="369"/>
        <end position="379"/>
    </location>
</feature>
<keyword evidence="8" id="KW-1185">Reference proteome</keyword>
<dbReference type="GO" id="GO:0043139">
    <property type="term" value="F:5'-3' DNA helicase activity"/>
    <property type="evidence" value="ECO:0007669"/>
    <property type="project" value="TreeGrafter"/>
</dbReference>
<accession>A0A0D2GLP8</accession>
<dbReference type="InterPro" id="IPR050534">
    <property type="entry name" value="Coronavir_polyprotein_1ab"/>
</dbReference>
<feature type="domain" description="DNA2/NAM7 helicase-like C-terminal" evidence="6">
    <location>
        <begin position="82"/>
        <end position="277"/>
    </location>
</feature>
<dbReference type="Proteomes" id="UP000054266">
    <property type="component" value="Unassembled WGS sequence"/>
</dbReference>
<keyword evidence="2" id="KW-0378">Hydrolase</keyword>
<dbReference type="GO" id="GO:0005524">
    <property type="term" value="F:ATP binding"/>
    <property type="evidence" value="ECO:0007669"/>
    <property type="project" value="UniProtKB-KW"/>
</dbReference>
<feature type="region of interest" description="Disordered" evidence="5">
    <location>
        <begin position="341"/>
        <end position="379"/>
    </location>
</feature>
<evidence type="ECO:0000313" key="7">
    <source>
        <dbReference type="EMBL" id="KIW73324.1"/>
    </source>
</evidence>
<evidence type="ECO:0000256" key="5">
    <source>
        <dbReference type="SAM" id="MobiDB-lite"/>
    </source>
</evidence>
<sequence length="379" mass="42242">MILASHDRPFVKYSIVHNAYNDCDLIILEEACRVSEPASRAINAYYPKCRSKVYVGDKMQLKVVVLSASGDRGEFQDQLLISEMTRLQSNGFPTALFDTQYRMVPEIAAIANDNVYHGLLKNDPSTFVENRPLARDLRAYNVKHHARGYNVVFLDIIHAETNLTATKSRYNDTYVMHGLNEASRLMDTFPEASIAYLTTYQAQYRNLAAGKEKMVAANEAYDRLVVDTIDSRQGDEFDVTIIDLLMVGKPAGFQGLLNRLCVYFTRARNALYILGTKAQIDEARDRWLRSFQSTFLKYRVKVEAETVSCPYFQPGLIDMAYEKAETDEFKTDEKAVEDAWGGQAGAGDNAGDAPAEEAGDATGDAWNDGAGGVAPGEGW</sequence>
<dbReference type="PANTHER" id="PTHR43788">
    <property type="entry name" value="DNA2/NAM7 HELICASE FAMILY MEMBER"/>
    <property type="match status" value="1"/>
</dbReference>
<dbReference type="InterPro" id="IPR041679">
    <property type="entry name" value="DNA2/NAM7-like_C"/>
</dbReference>
<dbReference type="PANTHER" id="PTHR43788:SF8">
    <property type="entry name" value="DNA-BINDING PROTEIN SMUBP-2"/>
    <property type="match status" value="1"/>
</dbReference>